<feature type="transmembrane region" description="Helical" evidence="1">
    <location>
        <begin position="17"/>
        <end position="38"/>
    </location>
</feature>
<keyword evidence="1" id="KW-1133">Transmembrane helix</keyword>
<organism evidence="3 4">
    <name type="scientific">Tessaracoccus lubricantis</name>
    <dbReference type="NCBI Taxonomy" id="545543"/>
    <lineage>
        <taxon>Bacteria</taxon>
        <taxon>Bacillati</taxon>
        <taxon>Actinomycetota</taxon>
        <taxon>Actinomycetes</taxon>
        <taxon>Propionibacteriales</taxon>
        <taxon>Propionibacteriaceae</taxon>
        <taxon>Tessaracoccus</taxon>
    </lineage>
</organism>
<protein>
    <submittedName>
        <fullName evidence="3">DUF4395 domain-containing protein</fullName>
    </submittedName>
</protein>
<dbReference type="RefSeq" id="WP_345577124.1">
    <property type="nucleotide sequence ID" value="NZ_BAABLV010000001.1"/>
</dbReference>
<dbReference type="InterPro" id="IPR025508">
    <property type="entry name" value="DUF4395"/>
</dbReference>
<feature type="transmembrane region" description="Helical" evidence="1">
    <location>
        <begin position="83"/>
        <end position="104"/>
    </location>
</feature>
<dbReference type="EMBL" id="BAABLV010000001">
    <property type="protein sequence ID" value="GAA4887924.1"/>
    <property type="molecule type" value="Genomic_DNA"/>
</dbReference>
<proteinExistence type="predicted"/>
<dbReference type="Pfam" id="PF14340">
    <property type="entry name" value="DUF4395"/>
    <property type="match status" value="1"/>
</dbReference>
<evidence type="ECO:0000313" key="4">
    <source>
        <dbReference type="Proteomes" id="UP001501521"/>
    </source>
</evidence>
<feature type="domain" description="DUF4395" evidence="2">
    <location>
        <begin position="10"/>
        <end position="139"/>
    </location>
</feature>
<reference evidence="4" key="1">
    <citation type="journal article" date="2019" name="Int. J. Syst. Evol. Microbiol.">
        <title>The Global Catalogue of Microorganisms (GCM) 10K type strain sequencing project: providing services to taxonomists for standard genome sequencing and annotation.</title>
        <authorList>
            <consortium name="The Broad Institute Genomics Platform"/>
            <consortium name="The Broad Institute Genome Sequencing Center for Infectious Disease"/>
            <person name="Wu L."/>
            <person name="Ma J."/>
        </authorList>
    </citation>
    <scope>NUCLEOTIDE SEQUENCE [LARGE SCALE GENOMIC DNA]</scope>
    <source>
        <strain evidence="4">JCM 19125</strain>
    </source>
</reference>
<gene>
    <name evidence="3" type="ORF">GCM10025789_00080</name>
</gene>
<keyword evidence="1" id="KW-0472">Membrane</keyword>
<name>A0ABP9EUS5_9ACTN</name>
<sequence length="160" mass="16467">MSIVGFPDPVNEKAARVVAAGVCALSVLVLATGWQWLLPLMALGFGLRVLSGPRFSPLGLLATRVIAPRLGEPVLVSGPPKRFAQGIGLAVTTVATVLGPVLGLGLAAGWLVAVLVLFSFLESVVGFCAGCWMYAQLIRVGVVPEASCASCADIWAPRGA</sequence>
<keyword evidence="1" id="KW-0812">Transmembrane</keyword>
<accession>A0ABP9EUS5</accession>
<feature type="transmembrane region" description="Helical" evidence="1">
    <location>
        <begin position="110"/>
        <end position="135"/>
    </location>
</feature>
<evidence type="ECO:0000259" key="2">
    <source>
        <dbReference type="Pfam" id="PF14340"/>
    </source>
</evidence>
<evidence type="ECO:0000313" key="3">
    <source>
        <dbReference type="EMBL" id="GAA4887924.1"/>
    </source>
</evidence>
<comment type="caution">
    <text evidence="3">The sequence shown here is derived from an EMBL/GenBank/DDBJ whole genome shotgun (WGS) entry which is preliminary data.</text>
</comment>
<keyword evidence="4" id="KW-1185">Reference proteome</keyword>
<evidence type="ECO:0000256" key="1">
    <source>
        <dbReference type="SAM" id="Phobius"/>
    </source>
</evidence>
<dbReference type="Proteomes" id="UP001501521">
    <property type="component" value="Unassembled WGS sequence"/>
</dbReference>